<accession>A0A0K3CPD5</accession>
<dbReference type="PANTHER" id="PTHR34706:SF2">
    <property type="entry name" value="RFEF"/>
    <property type="match status" value="1"/>
</dbReference>
<evidence type="ECO:0000313" key="1">
    <source>
        <dbReference type="EMBL" id="CTR10315.1"/>
    </source>
</evidence>
<dbReference type="EMBL" id="CWKI01000013">
    <property type="protein sequence ID" value="CTR10315.1"/>
    <property type="molecule type" value="Genomic_DNA"/>
</dbReference>
<reference evidence="1 2" key="1">
    <citation type="submission" date="2015-07" db="EMBL/GenBank/DDBJ databases">
        <authorList>
            <person name="Cajimat M.N.B."/>
            <person name="Milazzo M.L."/>
            <person name="Fulhorst C.F."/>
        </authorList>
    </citation>
    <scope>NUCLEOTIDE SEQUENCE [LARGE SCALE GENOMIC DNA]</scope>
    <source>
        <strain evidence="1">Single colony</strain>
    </source>
</reference>
<sequence>MAFEEGGSRIDDAKLIISRVAQACSAFDDDGIQVRFMNSRIEGNNIRTEQEAVALVNQIKFSGLTPLGTALDSKVLQPLVLGPARAGQLHKPVLVIAVTDGAPGGEDRHTIVRVLVNASRFLQQTRYGADALSVQLAQIGNDMKARAFLEEIDSHPEVGGLLLLGGIDSSDEK</sequence>
<keyword evidence="2" id="KW-1185">Reference proteome</keyword>
<organism evidence="1 2">
    <name type="scientific">Rhodotorula toruloides</name>
    <name type="common">Yeast</name>
    <name type="synonym">Rhodosporidium toruloides</name>
    <dbReference type="NCBI Taxonomy" id="5286"/>
    <lineage>
        <taxon>Eukaryota</taxon>
        <taxon>Fungi</taxon>
        <taxon>Dikarya</taxon>
        <taxon>Basidiomycota</taxon>
        <taxon>Pucciniomycotina</taxon>
        <taxon>Microbotryomycetes</taxon>
        <taxon>Sporidiobolales</taxon>
        <taxon>Sporidiobolaceae</taxon>
        <taxon>Rhodotorula</taxon>
    </lineage>
</organism>
<dbReference type="AlphaFoldDB" id="A0A0K3CPD5"/>
<protein>
    <submittedName>
        <fullName evidence="1">BY PROTMAP: gi|814540953|emb|CEQ41804.1| SPOSA6832_03562, partial [Sporidiobolus salmonicolor]</fullName>
    </submittedName>
</protein>
<dbReference type="STRING" id="5286.A0A0K3CPD5"/>
<proteinExistence type="predicted"/>
<dbReference type="OMA" id="YIDHITE"/>
<dbReference type="PANTHER" id="PTHR34706">
    <property type="entry name" value="SLR1338 PROTEIN"/>
    <property type="match status" value="1"/>
</dbReference>
<name>A0A0K3CPD5_RHOTO</name>
<gene>
    <name evidence="1" type="primary">FGENESH: predicted gene_13.6</name>
    <name evidence="1" type="ORF">BN2166_0061760</name>
</gene>
<dbReference type="Proteomes" id="UP000199069">
    <property type="component" value="Unassembled WGS sequence"/>
</dbReference>
<evidence type="ECO:0000313" key="2">
    <source>
        <dbReference type="Proteomes" id="UP000199069"/>
    </source>
</evidence>